<organism evidence="2 3">
    <name type="scientific">Riccia fluitans</name>
    <dbReference type="NCBI Taxonomy" id="41844"/>
    <lineage>
        <taxon>Eukaryota</taxon>
        <taxon>Viridiplantae</taxon>
        <taxon>Streptophyta</taxon>
        <taxon>Embryophyta</taxon>
        <taxon>Marchantiophyta</taxon>
        <taxon>Marchantiopsida</taxon>
        <taxon>Marchantiidae</taxon>
        <taxon>Marchantiales</taxon>
        <taxon>Ricciaceae</taxon>
        <taxon>Riccia</taxon>
    </lineage>
</organism>
<dbReference type="EMBL" id="JBHFFA010000007">
    <property type="protein sequence ID" value="KAL2612378.1"/>
    <property type="molecule type" value="Genomic_DNA"/>
</dbReference>
<protein>
    <submittedName>
        <fullName evidence="2">Uncharacterized protein</fullName>
    </submittedName>
</protein>
<evidence type="ECO:0000313" key="2">
    <source>
        <dbReference type="EMBL" id="KAL2612378.1"/>
    </source>
</evidence>
<evidence type="ECO:0000256" key="1">
    <source>
        <dbReference type="SAM" id="MobiDB-lite"/>
    </source>
</evidence>
<accession>A0ABD1XUP7</accession>
<dbReference type="AlphaFoldDB" id="A0ABD1XUP7"/>
<feature type="region of interest" description="Disordered" evidence="1">
    <location>
        <begin position="1"/>
        <end position="20"/>
    </location>
</feature>
<dbReference type="Proteomes" id="UP001605036">
    <property type="component" value="Unassembled WGS sequence"/>
</dbReference>
<sequence length="107" mass="12124">MEQQLSEKVKEKEEGRASQPFSRTFGHYSASLSRPALRVVLLYASGGGLGRVLAFDSSAQFEVKNGREIAPRWRIREIALGMPRVTDPRENFASITSRRMWLVNDLN</sequence>
<feature type="compositionally biased region" description="Basic and acidic residues" evidence="1">
    <location>
        <begin position="1"/>
        <end position="16"/>
    </location>
</feature>
<name>A0ABD1XUP7_9MARC</name>
<evidence type="ECO:0000313" key="3">
    <source>
        <dbReference type="Proteomes" id="UP001605036"/>
    </source>
</evidence>
<gene>
    <name evidence="2" type="ORF">R1flu_024070</name>
</gene>
<proteinExistence type="predicted"/>
<comment type="caution">
    <text evidence="2">The sequence shown here is derived from an EMBL/GenBank/DDBJ whole genome shotgun (WGS) entry which is preliminary data.</text>
</comment>
<reference evidence="2 3" key="1">
    <citation type="submission" date="2024-09" db="EMBL/GenBank/DDBJ databases">
        <title>Chromosome-scale assembly of Riccia fluitans.</title>
        <authorList>
            <person name="Paukszto L."/>
            <person name="Sawicki J."/>
            <person name="Karawczyk K."/>
            <person name="Piernik-Szablinska J."/>
            <person name="Szczecinska M."/>
            <person name="Mazdziarz M."/>
        </authorList>
    </citation>
    <scope>NUCLEOTIDE SEQUENCE [LARGE SCALE GENOMIC DNA]</scope>
    <source>
        <strain evidence="2">Rf_01</strain>
        <tissue evidence="2">Aerial parts of the thallus</tissue>
    </source>
</reference>
<keyword evidence="3" id="KW-1185">Reference proteome</keyword>